<dbReference type="RefSeq" id="WP_057705184.1">
    <property type="nucleotide sequence ID" value="NZ_JQCL01000006.1"/>
</dbReference>
<reference evidence="2 3" key="1">
    <citation type="journal article" date="2015" name="Genome Announc.">
        <title>Expanding the biotechnology potential of lactobacilli through comparative genomics of 213 strains and associated genera.</title>
        <authorList>
            <person name="Sun Z."/>
            <person name="Harris H.M."/>
            <person name="McCann A."/>
            <person name="Guo C."/>
            <person name="Argimon S."/>
            <person name="Zhang W."/>
            <person name="Yang X."/>
            <person name="Jeffery I.B."/>
            <person name="Cooney J.C."/>
            <person name="Kagawa T.F."/>
            <person name="Liu W."/>
            <person name="Song Y."/>
            <person name="Salvetti E."/>
            <person name="Wrobel A."/>
            <person name="Rasinkangas P."/>
            <person name="Parkhill J."/>
            <person name="Rea M.C."/>
            <person name="O'Sullivan O."/>
            <person name="Ritari J."/>
            <person name="Douillard F.P."/>
            <person name="Paul Ross R."/>
            <person name="Yang R."/>
            <person name="Briner A.E."/>
            <person name="Felis G.E."/>
            <person name="de Vos W.M."/>
            <person name="Barrangou R."/>
            <person name="Klaenhammer T.R."/>
            <person name="Caufield P.W."/>
            <person name="Cui Y."/>
            <person name="Zhang H."/>
            <person name="O'Toole P.W."/>
        </authorList>
    </citation>
    <scope>NUCLEOTIDE SEQUENCE [LARGE SCALE GENOMIC DNA]</scope>
    <source>
        <strain evidence="2 3">LMG 26013</strain>
    </source>
</reference>
<evidence type="ECO:0000259" key="1">
    <source>
        <dbReference type="Pfam" id="PF03551"/>
    </source>
</evidence>
<dbReference type="InterPro" id="IPR052509">
    <property type="entry name" value="Metal_resp_DNA-bind_regulator"/>
</dbReference>
<dbReference type="PATRIC" id="fig|942150.3.peg.385"/>
<dbReference type="EMBL" id="JQCL01000006">
    <property type="protein sequence ID" value="KRO14806.1"/>
    <property type="molecule type" value="Genomic_DNA"/>
</dbReference>
<accession>A0A0R2MM58</accession>
<sequence length="119" mass="13644">MKPEISKDTIRGHTTTIVLNILSQGDSYGYEIAKTIKRLSQEAYDINEATLYTVFRRLEKNGDITSYWGNETQGGRRKYYQITDQGRATLTQNVAEWNFAKQVIDELILGRIDAHVSKN</sequence>
<dbReference type="Gene3D" id="1.10.10.10">
    <property type="entry name" value="Winged helix-like DNA-binding domain superfamily/Winged helix DNA-binding domain"/>
    <property type="match status" value="1"/>
</dbReference>
<dbReference type="InterPro" id="IPR005149">
    <property type="entry name" value="Tscrpt_reg_PadR_N"/>
</dbReference>
<evidence type="ECO:0000313" key="2">
    <source>
        <dbReference type="EMBL" id="KRO14806.1"/>
    </source>
</evidence>
<dbReference type="Proteomes" id="UP000051783">
    <property type="component" value="Unassembled WGS sequence"/>
</dbReference>
<keyword evidence="3" id="KW-1185">Reference proteome</keyword>
<name>A0A0R2MM58_9LACO</name>
<dbReference type="Pfam" id="PF03551">
    <property type="entry name" value="PadR"/>
    <property type="match status" value="1"/>
</dbReference>
<gene>
    <name evidence="2" type="ORF">IV64_GL000378</name>
</gene>
<dbReference type="OrthoDB" id="9808017at2"/>
<proteinExistence type="predicted"/>
<dbReference type="InterPro" id="IPR036390">
    <property type="entry name" value="WH_DNA-bd_sf"/>
</dbReference>
<protein>
    <submittedName>
        <fullName evidence="2">Transcriptional regulator (Transcriptional regulator, padr family)</fullName>
    </submittedName>
</protein>
<organism evidence="2 3">
    <name type="scientific">Lactiplantibacillus xiangfangensis</name>
    <dbReference type="NCBI Taxonomy" id="942150"/>
    <lineage>
        <taxon>Bacteria</taxon>
        <taxon>Bacillati</taxon>
        <taxon>Bacillota</taxon>
        <taxon>Bacilli</taxon>
        <taxon>Lactobacillales</taxon>
        <taxon>Lactobacillaceae</taxon>
        <taxon>Lactiplantibacillus</taxon>
    </lineage>
</organism>
<evidence type="ECO:0000313" key="3">
    <source>
        <dbReference type="Proteomes" id="UP000051783"/>
    </source>
</evidence>
<dbReference type="STRING" id="942150.IV64_GL000378"/>
<dbReference type="SUPFAM" id="SSF46785">
    <property type="entry name" value="Winged helix' DNA-binding domain"/>
    <property type="match status" value="1"/>
</dbReference>
<feature type="domain" description="Transcription regulator PadR N-terminal" evidence="1">
    <location>
        <begin position="18"/>
        <end position="91"/>
    </location>
</feature>
<dbReference type="AlphaFoldDB" id="A0A0R2MM58"/>
<dbReference type="PANTHER" id="PTHR33169">
    <property type="entry name" value="PADR-FAMILY TRANSCRIPTIONAL REGULATOR"/>
    <property type="match status" value="1"/>
</dbReference>
<dbReference type="PANTHER" id="PTHR33169:SF25">
    <property type="entry name" value="DNA-BINDING PROTEIN YIZB-RELATED"/>
    <property type="match status" value="1"/>
</dbReference>
<comment type="caution">
    <text evidence="2">The sequence shown here is derived from an EMBL/GenBank/DDBJ whole genome shotgun (WGS) entry which is preliminary data.</text>
</comment>
<dbReference type="InterPro" id="IPR036388">
    <property type="entry name" value="WH-like_DNA-bd_sf"/>
</dbReference>